<dbReference type="FunFam" id="3.40.366.10:FF:000009">
    <property type="entry name" value="Fatty acid synthase Fas"/>
    <property type="match status" value="1"/>
</dbReference>
<feature type="compositionally biased region" description="Low complexity" evidence="8">
    <location>
        <begin position="1721"/>
        <end position="1736"/>
    </location>
</feature>
<dbReference type="Gene3D" id="3.20.20.70">
    <property type="entry name" value="Aldolase class I"/>
    <property type="match status" value="1"/>
</dbReference>
<evidence type="ECO:0000256" key="1">
    <source>
        <dbReference type="ARBA" id="ARBA00005254"/>
    </source>
</evidence>
<dbReference type="PROSITE" id="PS52004">
    <property type="entry name" value="KS3_2"/>
    <property type="match status" value="1"/>
</dbReference>
<feature type="domain" description="Ketosynthase family 3 (KS3)" evidence="9">
    <location>
        <begin position="2501"/>
        <end position="2954"/>
    </location>
</feature>
<dbReference type="Gene3D" id="3.90.25.70">
    <property type="match status" value="1"/>
</dbReference>
<keyword evidence="2" id="KW-0596">Phosphopantetheine</keyword>
<dbReference type="EMBL" id="CP006841">
    <property type="protein sequence ID" value="ALA66903.1"/>
    <property type="molecule type" value="Genomic_DNA"/>
</dbReference>
<keyword evidence="7" id="KW-0560">Oxidoreductase</keyword>
<dbReference type="SUPFAM" id="SSF53901">
    <property type="entry name" value="Thiolase-like"/>
    <property type="match status" value="2"/>
</dbReference>
<dbReference type="PANTHER" id="PTHR10982:SF21">
    <property type="entry name" value="FATTY ACID SYNTHASE SUBUNIT BETA"/>
    <property type="match status" value="1"/>
</dbReference>
<dbReference type="InterPro" id="IPR018201">
    <property type="entry name" value="Ketoacyl_synth_AS"/>
</dbReference>
<feature type="region of interest" description="Disordered" evidence="8">
    <location>
        <begin position="1669"/>
        <end position="1737"/>
    </location>
</feature>
<dbReference type="InterPro" id="IPR014030">
    <property type="entry name" value="Ketoacyl_synth_N"/>
</dbReference>
<organism evidence="10 11">
    <name type="scientific">Corynebacterium lactis RW2-5</name>
    <dbReference type="NCBI Taxonomy" id="1408189"/>
    <lineage>
        <taxon>Bacteria</taxon>
        <taxon>Bacillati</taxon>
        <taxon>Actinomycetota</taxon>
        <taxon>Actinomycetes</taxon>
        <taxon>Mycobacteriales</taxon>
        <taxon>Corynebacteriaceae</taxon>
        <taxon>Corynebacterium</taxon>
    </lineage>
</organism>
<dbReference type="CDD" id="cd08950">
    <property type="entry name" value="KR_fFAS_SDR_c_like"/>
    <property type="match status" value="1"/>
</dbReference>
<dbReference type="STRING" id="1408189.CLAC_03175"/>
<keyword evidence="4" id="KW-0808">Transferase</keyword>
<evidence type="ECO:0000256" key="8">
    <source>
        <dbReference type="SAM" id="MobiDB-lite"/>
    </source>
</evidence>
<dbReference type="SUPFAM" id="SSF52151">
    <property type="entry name" value="FabD/lysophospholipase-like"/>
    <property type="match status" value="2"/>
</dbReference>
<protein>
    <submittedName>
        <fullName evidence="10">3-oxoacyl-ACP synthase</fullName>
    </submittedName>
</protein>
<dbReference type="SMART" id="SM00827">
    <property type="entry name" value="PKS_AT"/>
    <property type="match status" value="1"/>
</dbReference>
<dbReference type="PANTHER" id="PTHR10982">
    <property type="entry name" value="MALONYL COA-ACYL CARRIER PROTEIN TRANSACYLASE"/>
    <property type="match status" value="1"/>
</dbReference>
<dbReference type="RefSeq" id="WP_053411649.1">
    <property type="nucleotide sequence ID" value="NZ_CP006841.1"/>
</dbReference>
<dbReference type="InterPro" id="IPR016039">
    <property type="entry name" value="Thiolase-like"/>
</dbReference>
<dbReference type="PROSITE" id="PS00606">
    <property type="entry name" value="KS3_1"/>
    <property type="match status" value="1"/>
</dbReference>
<dbReference type="SUPFAM" id="SSF51412">
    <property type="entry name" value="Inosine monophosphate dehydrogenase (IMPDH)"/>
    <property type="match status" value="1"/>
</dbReference>
<dbReference type="InterPro" id="IPR001227">
    <property type="entry name" value="Ac_transferase_dom_sf"/>
</dbReference>
<dbReference type="Pfam" id="PF01575">
    <property type="entry name" value="MaoC_dehydratas"/>
    <property type="match status" value="1"/>
</dbReference>
<keyword evidence="11" id="KW-1185">Reference proteome</keyword>
<dbReference type="OrthoDB" id="4746285at2"/>
<dbReference type="CDD" id="cd00828">
    <property type="entry name" value="elong_cond_enzymes"/>
    <property type="match status" value="1"/>
</dbReference>
<dbReference type="Proteomes" id="UP000058446">
    <property type="component" value="Chromosome"/>
</dbReference>
<dbReference type="Pfam" id="PF02801">
    <property type="entry name" value="Ketoacyl-synt_C"/>
    <property type="match status" value="1"/>
</dbReference>
<dbReference type="InterPro" id="IPR003965">
    <property type="entry name" value="Fatty_acid_synthase"/>
</dbReference>
<dbReference type="InterPro" id="IPR047224">
    <property type="entry name" value="FAS_alpha_su_C"/>
</dbReference>
<gene>
    <name evidence="10" type="ORF">CLAC_03175</name>
</gene>
<dbReference type="GO" id="GO:0004312">
    <property type="term" value="F:fatty acid synthase activity"/>
    <property type="evidence" value="ECO:0007669"/>
    <property type="project" value="InterPro"/>
</dbReference>
<dbReference type="PATRIC" id="fig|1408189.4.peg.632"/>
<dbReference type="Pfam" id="PF00109">
    <property type="entry name" value="ketoacyl-synt"/>
    <property type="match status" value="1"/>
</dbReference>
<dbReference type="KEGG" id="clw:CLAC_03175"/>
<dbReference type="PRINTS" id="PR01483">
    <property type="entry name" value="FASYNTHASE"/>
</dbReference>
<dbReference type="InterPro" id="IPR002539">
    <property type="entry name" value="MaoC-like_dom"/>
</dbReference>
<feature type="compositionally biased region" description="Low complexity" evidence="8">
    <location>
        <begin position="1688"/>
        <end position="1697"/>
    </location>
</feature>
<feature type="compositionally biased region" description="Basic and acidic residues" evidence="8">
    <location>
        <begin position="1669"/>
        <end position="1679"/>
    </location>
</feature>
<dbReference type="GO" id="GO:0006633">
    <property type="term" value="P:fatty acid biosynthetic process"/>
    <property type="evidence" value="ECO:0007669"/>
    <property type="project" value="InterPro"/>
</dbReference>
<dbReference type="Gene3D" id="1.20.930.70">
    <property type="match status" value="1"/>
</dbReference>
<evidence type="ECO:0000256" key="6">
    <source>
        <dbReference type="ARBA" id="ARBA00022857"/>
    </source>
</evidence>
<dbReference type="Gene3D" id="3.40.47.10">
    <property type="match status" value="1"/>
</dbReference>
<dbReference type="Pfam" id="PF18094">
    <property type="entry name" value="DNA_pol_B_N"/>
    <property type="match status" value="1"/>
</dbReference>
<sequence>MKFEQIAAQSRSDASEIAPFAVTFAGQSLPWLDTLAESIAAGADTGIRASLAESDNRLLPLADEMAGQLPDGFDPFGWASPAEGETPFSGDALTPATSVPGIFLAQLGVIEQLAAQGIYLADAVAAVGHSQGVLAAEVFDAPERVEELISLSRLIGVACSRFTRAAGFGRAPMLSVSGLTTQELEPLLDSGCVIGLRNTRTTNVVIGPDKELETLQQKLERVGSAAGSEPGKGNVEVSWERLNVAGAFHHPALEPAAQWVAARATAVGIDFEFANRIARTILVDPIDWSADVRGLIDAGATTLLDLGPAAGVAKLTRDNARGYGAVVISAATAQGQRQLFESSSAIAHPKPWSEFAPRLVSGTAQGAGAPRVETKFTKLTGRSPIILGGMTPTTVDPQIVAAAANAGYWAELAGGGQVTPEIFEANISRLAELLDEGRSAQFNTMFLDPYLWGMHIGQRRLVPRAVAAGRPIDGVTISAGIPEVEEAVKLVAELRAGGIPHIAFKPGTVGQIRSVLAIADALEDEGTEYPIIIQVEGGRAGGHHSWEELDELLIRTYAEIRERDVVLAVGGGIGKPEQASDYLLGTWSKTYGLAPMPVDAIIIGTAAMAAKESTASAGVKQLLVDTVGTDKWVASGTATEGMASGRSQLGADIHEIDNSAARAGRLLDEVAGDAEAVSARRDEIIAAIDATAKPYFGDVENMTYAALLDRYLELCAPDDEFIDPTWASRFVGLVDHVEARLSEVDEGSFTAMADEDALRGAPRAEIARLSGHLALDSRLHPADVAFFINESCRTPGKPVPFVPVIGADVRRWWRSDSLWQAHDSRYDADGVCIIPGPAAVAGITRADEPVAEILGRFEQAAAKALADAGNLPGALDDLLTRILNAPAVWWAGRQQANPALALGPESEWICVSVNADGAERLEHPGTGAVLENANEQQPGNDTAGIADTAILTVPLKDSAPAEQQLRLVMRLSEDKGALPVVTRSDAAGAMRELTKIAAGGELAEVTDGVATWQSQWNPLDAADYDAVTSAPGTKGETAPDILVGHAWPAIFSAVSDATTDAGEDVVEGMLALVHLEHHIRMLGDLPEQQTTLTVTVHVDEVVDTDLGRVVVIRAEIADGEREVATLSERFAIRGRNGSETAKTNTVPFPTVQDTPRSHRGTLTVTAPTTMKPFAVVTGDRNPIHVDDRAAALAGLPGVIVHGMWLSAMAEHAAVAASDAGIGNRVIEFTATMMSPVLPGQKVLFNVERRGFDTRPGAGEVREITATVSGELVLTATAVIAAPTSVYAFPGQGIQTRGMGLAARTRSAAARKVWDNADRVTRQKLGFSVLAIVRDNPTEVTVDGVRYFHPEGVLNLTQFTQVSMATLGLAQAAELREAGLLDEAAYFAGHSVGEYNALAAFAGALDADAVLEVVYRRGLTMHSLVPRDENGRSNYGLSALRPDKIGVAENEVIDFVAAVAEETGEFLEVVNLNLAGKQYAVAGTVKGLAALADEAARRSPDGKGYVRIPGIDVPFHSRVLRDGVDSFRAHLDRLLPAEIDPDRLVGRYIPNLTATCFELTEAFVRQMAEVAESEILDDILADFAAAAANPARLARTLLVELLAWQFCSPVRWIETQDLLFDALGVTRFIEVGVGTAPTLANLAARTAGLPRHASRDISVLNVERDADAVFMRDEVQPEPKEADEDSAVDSDAAASAAVTKTLPEAPERTQEIPEAPAPAAPAAPAGAAGSPNQAAAGTVRPDDITVTPAQALEVLICQWTKVRPDQLGAADSIETLVDGVSSRRNQLLLDLGVEFGLGSIEGAADAELPDLKAKIDGMARGYSAFGPVLSEAIADGLRRVTGPAGARPNHIADRVRDTWELGEGWATATAAEVMLASRDGASLRGGDLAHLSPAAPTSTAELDQLIDAAVVSVGAARGIAVAKPQAGGGAAGVVDSAALDAFAEQVTGSTGVLAVAARTILEQLGHELTGAIDFDSDDADETLVDLVAAELGSDWPKLVTPHFDANKAVVIDDRWASSREDLARMWASTPAGLESVRPASIDASAIAQAGWWARRADAAGRSELAAAYRALAEDASTATKDAQGLQFASDVAVVTGGSPNSIAAAVAAKLLEGGATVIATTSNLNHSRLSFYKELYRTHARGNAALWVVPANLSSYQDLDAVIEWIGAEQTTTIGADIVVTKPALAPTLLFPFAAPRVSGSLADAGPAAETQMRLLLWSVERLIAGLGNLGGDTNVAHRLHVVLPGSPNRGRFGGDGAYGEAKAALDAVATRWGAEDVWGSRTTLAHAHIGWVRGTGLMGGNDPLVEAVEAKGVRTFSTEEMADRLIELAGAQTRSQALDAPVVADLTGGLGEADLDLSRLAADAAAAGSGAGKQESSESGERKLSALPSLRTPVAQTAPDFGGVTVAPEDMVVIVGAGELGPYGSSRTRFEAELGDISAAGIVELAWSMGLISYDNGWLDADGNPLAEAEIAERYRDEVLGKVGVRRYGDDGDLVNNTMTELTTVYLDRALSFPVRDRAAAATFVDSDPEHTTARPDEETGEWIVTRAAGTPVQVPRRMAMSRYVGGQIPEGFDPSRYGIPADMMDNLDRVSLWNIVCTVDAFLASGFDPAELLAAVPPSRVSSTQGTGIGAMESLRSLYIDGLLGLPRANDVLQEALPNVIAAHVMQAYVGGYGQMIHPVAACATAAVSVEEGADKIALGKADFVVAGGFDDLSTEGITGFGDMAATADSATMDGKGIERKFFSRPNDLRRGGFVESQGGGTVLLARGSVARDMGLPVLGVVAYAQSFADGAHTSIPAPGLGALGAACGGASSRLADSLAAHGVSPDEVAVLSKHDTSTNANDPNESELHERIADALGRDKSNPLFVVSQKSLTGHAKGGAAAFQMIGLTQVLRSGIIPANRSLDCVDPKLGVHGRLVWPTAPLRFGQALPLKAGFVTSLGFGHVSALIAIVHPEAFYQAISICNGEQAAERWRKAASTREAAGLRRIDDAIYGGEVLFERPEARRLGDGGEFGSPEALEKAVLLADDARLVDGVLTVAPGQR</sequence>
<dbReference type="Pfam" id="PF00698">
    <property type="entry name" value="Acyl_transf_1"/>
    <property type="match status" value="1"/>
</dbReference>
<dbReference type="GO" id="GO:0005835">
    <property type="term" value="C:fatty acid synthase complex"/>
    <property type="evidence" value="ECO:0007669"/>
    <property type="project" value="InterPro"/>
</dbReference>
<comment type="similarity">
    <text evidence="1">Belongs to the enoyl-CoA hydratase/isomerase family.</text>
</comment>
<keyword evidence="5" id="KW-0378">Hydrolase</keyword>
<dbReference type="InterPro" id="IPR050830">
    <property type="entry name" value="Fungal_FAS"/>
</dbReference>
<name>A0A0K2GYZ8_9CORY</name>
<dbReference type="InterPro" id="IPR016035">
    <property type="entry name" value="Acyl_Trfase/lysoPLipase"/>
</dbReference>
<dbReference type="Gene3D" id="3.40.50.720">
    <property type="entry name" value="NAD(P)-binding Rossmann-like Domain"/>
    <property type="match status" value="1"/>
</dbReference>
<dbReference type="GO" id="GO:0004315">
    <property type="term" value="F:3-oxoacyl-[acyl-carrier-protein] synthase activity"/>
    <property type="evidence" value="ECO:0007669"/>
    <property type="project" value="InterPro"/>
</dbReference>
<dbReference type="SUPFAM" id="SSF51735">
    <property type="entry name" value="NAD(P)-binding Rossmann-fold domains"/>
    <property type="match status" value="1"/>
</dbReference>
<dbReference type="InterPro" id="IPR029069">
    <property type="entry name" value="HotDog_dom_sf"/>
</dbReference>
<evidence type="ECO:0000256" key="7">
    <source>
        <dbReference type="ARBA" id="ARBA00023002"/>
    </source>
</evidence>
<dbReference type="InterPro" id="IPR013565">
    <property type="entry name" value="Fas1/AflB-like_central"/>
</dbReference>
<dbReference type="InterPro" id="IPR013785">
    <property type="entry name" value="Aldolase_TIM"/>
</dbReference>
<evidence type="ECO:0000256" key="2">
    <source>
        <dbReference type="ARBA" id="ARBA00022450"/>
    </source>
</evidence>
<dbReference type="InterPro" id="IPR014043">
    <property type="entry name" value="Acyl_transferase_dom"/>
</dbReference>
<dbReference type="InterPro" id="IPR036291">
    <property type="entry name" value="NAD(P)-bd_dom_sf"/>
</dbReference>
<dbReference type="SUPFAM" id="SSF54637">
    <property type="entry name" value="Thioesterase/thiol ester dehydrase-isomerase"/>
    <property type="match status" value="1"/>
</dbReference>
<evidence type="ECO:0000256" key="5">
    <source>
        <dbReference type="ARBA" id="ARBA00022801"/>
    </source>
</evidence>
<keyword evidence="3" id="KW-0597">Phosphoprotein</keyword>
<evidence type="ECO:0000313" key="11">
    <source>
        <dbReference type="Proteomes" id="UP000058446"/>
    </source>
</evidence>
<dbReference type="Gene3D" id="3.10.129.10">
    <property type="entry name" value="Hotdog Thioesterase"/>
    <property type="match status" value="1"/>
</dbReference>
<evidence type="ECO:0000256" key="4">
    <source>
        <dbReference type="ARBA" id="ARBA00022679"/>
    </source>
</evidence>
<evidence type="ECO:0000256" key="3">
    <source>
        <dbReference type="ARBA" id="ARBA00022553"/>
    </source>
</evidence>
<evidence type="ECO:0000313" key="10">
    <source>
        <dbReference type="EMBL" id="ALA66903.1"/>
    </source>
</evidence>
<dbReference type="GO" id="GO:0004318">
    <property type="term" value="F:enoyl-[acyl-carrier-protein] reductase (NADH) activity"/>
    <property type="evidence" value="ECO:0007669"/>
    <property type="project" value="InterPro"/>
</dbReference>
<keyword evidence="6" id="KW-0521">NADP</keyword>
<dbReference type="InterPro" id="IPR014031">
    <property type="entry name" value="Ketoacyl_synth_C"/>
</dbReference>
<dbReference type="GO" id="GO:0016787">
    <property type="term" value="F:hydrolase activity"/>
    <property type="evidence" value="ECO:0007669"/>
    <property type="project" value="UniProtKB-KW"/>
</dbReference>
<dbReference type="Gene3D" id="3.40.366.10">
    <property type="entry name" value="Malonyl-Coenzyme A Acyl Carrier Protein, domain 2"/>
    <property type="match status" value="3"/>
</dbReference>
<evidence type="ECO:0000259" key="9">
    <source>
        <dbReference type="PROSITE" id="PS52004"/>
    </source>
</evidence>
<dbReference type="Pfam" id="PF08354">
    <property type="entry name" value="Fas1-AflB-like_hel"/>
    <property type="match status" value="1"/>
</dbReference>
<dbReference type="InterPro" id="IPR020841">
    <property type="entry name" value="PKS_Beta-ketoAc_synthase_dom"/>
</dbReference>
<proteinExistence type="inferred from homology"/>
<accession>A0A0K2GYZ8</accession>
<reference evidence="10 11" key="1">
    <citation type="submission" date="2013-10" db="EMBL/GenBank/DDBJ databases">
        <title>Complete genome sequence of Corynebacterium lactis DSM 45799(T), isolated from raw cow milk.</title>
        <authorList>
            <person name="Ruckert C."/>
            <person name="Albersmeier A."/>
            <person name="Lipski A."/>
            <person name="Kalinowski J."/>
        </authorList>
    </citation>
    <scope>NUCLEOTIDE SEQUENCE [LARGE SCALE GENOMIC DNA]</scope>
    <source>
        <strain evidence="10 11">RW2-5</strain>
    </source>
</reference>